<keyword evidence="4" id="KW-0967">Endosome</keyword>
<dbReference type="GO" id="GO:0043162">
    <property type="term" value="P:ubiquitin-dependent protein catabolic process via the multivesicular body sorting pathway"/>
    <property type="evidence" value="ECO:0007669"/>
    <property type="project" value="UniProtKB-ARBA"/>
</dbReference>
<dbReference type="InterPro" id="IPR008883">
    <property type="entry name" value="UEV_N"/>
</dbReference>
<name>A0A2V1E3U2_9PLEO</name>
<feature type="compositionally biased region" description="Polar residues" evidence="9">
    <location>
        <begin position="305"/>
        <end position="319"/>
    </location>
</feature>
<sequence length="596" mass="66144">MAGVPEKVLNWLYSVLPSEYADVNRTYHDVAETLSNYPSLSPRTEVYTYENGASALLLRIGGTVPVTFREQIYGFPIVIWIPHNYPRESPIVYVTPSQDMLVRPGQHVSGDGRVYHPYLAQWGKYWDKSTLFDFLAVLRGVFAKEPPVRSRQQQPQHQHTPAPPPVPPPPTEWQKPIQNTSIASPAPGPSDQAPPPPPKPPKPYEQARPSPQQKQDRYSQAPPLPPQQSSQHQINQPHQYQQPHQQPQNNGYATHNHWQQHGPLPQQHTGHPQPTPGPGPATPASNHTRPHVHAQGQSRELRSPVSPSSPENQQRTGRYQQPAPLPQQPQQLAAFPSQQYQAQPQYSQVQHAAPQVRPPQYHNQQQQQQPSNVYPPKQHPPYQQQAPPPPQPAAPPPNLMDMDTDILSVTIPSQAGPQQDLPVPPVPPNPEKDALLTALSTSLIAQLTRTVTQNNAAIAPLQAQQAALQSAYATLQSEIDQLQQLDAALASNENILRDAMREADRVMEDARRRKAPDVDDVLVAPTVVGGQLYSVAAEERALAEALFVLGRALDKGRIGGDVFVKQTRTLAREQFLKKALVKKIARGMGLTDYGMR</sequence>
<feature type="compositionally biased region" description="Low complexity" evidence="9">
    <location>
        <begin position="328"/>
        <end position="350"/>
    </location>
</feature>
<comment type="similarity">
    <text evidence="2">Belongs to the ubiquitin-conjugating enzyme family. UEV subfamily.</text>
</comment>
<evidence type="ECO:0000256" key="1">
    <source>
        <dbReference type="ARBA" id="ARBA00004177"/>
    </source>
</evidence>
<dbReference type="STRING" id="97972.A0A2V1E3U2"/>
<feature type="compositionally biased region" description="Pro residues" evidence="9">
    <location>
        <begin position="161"/>
        <end position="171"/>
    </location>
</feature>
<organism evidence="12 13">
    <name type="scientific">Periconia macrospinosa</name>
    <dbReference type="NCBI Taxonomy" id="97972"/>
    <lineage>
        <taxon>Eukaryota</taxon>
        <taxon>Fungi</taxon>
        <taxon>Dikarya</taxon>
        <taxon>Ascomycota</taxon>
        <taxon>Pezizomycotina</taxon>
        <taxon>Dothideomycetes</taxon>
        <taxon>Pleosporomycetidae</taxon>
        <taxon>Pleosporales</taxon>
        <taxon>Massarineae</taxon>
        <taxon>Periconiaceae</taxon>
        <taxon>Periconia</taxon>
    </lineage>
</organism>
<gene>
    <name evidence="12" type="ORF">DM02DRAFT_517056</name>
</gene>
<dbReference type="Gene3D" id="6.10.140.820">
    <property type="match status" value="1"/>
</dbReference>
<dbReference type="OrthoDB" id="306304at2759"/>
<feature type="compositionally biased region" description="Pro residues" evidence="9">
    <location>
        <begin position="386"/>
        <end position="398"/>
    </location>
</feature>
<dbReference type="EMBL" id="KZ805315">
    <property type="protein sequence ID" value="PVI05207.1"/>
    <property type="molecule type" value="Genomic_DNA"/>
</dbReference>
<dbReference type="PROSITE" id="PS51322">
    <property type="entry name" value="UEV"/>
    <property type="match status" value="1"/>
</dbReference>
<feature type="compositionally biased region" description="Low complexity" evidence="9">
    <location>
        <begin position="227"/>
        <end position="250"/>
    </location>
</feature>
<feature type="domain" description="UEV" evidence="11">
    <location>
        <begin position="7"/>
        <end position="152"/>
    </location>
</feature>
<dbReference type="PROSITE" id="PS51312">
    <property type="entry name" value="SB"/>
    <property type="match status" value="1"/>
</dbReference>
<comment type="subcellular location">
    <subcellularLocation>
        <location evidence="1">Endosome</location>
    </subcellularLocation>
</comment>
<evidence type="ECO:0000256" key="3">
    <source>
        <dbReference type="ARBA" id="ARBA00022448"/>
    </source>
</evidence>
<protein>
    <submittedName>
        <fullName evidence="12">UEV-domain-containing protein</fullName>
    </submittedName>
</protein>
<dbReference type="CDD" id="cd11685">
    <property type="entry name" value="UEV_TSG101-like"/>
    <property type="match status" value="1"/>
</dbReference>
<feature type="domain" description="SB" evidence="10">
    <location>
        <begin position="526"/>
        <end position="594"/>
    </location>
</feature>
<dbReference type="GO" id="GO:0000813">
    <property type="term" value="C:ESCRT I complex"/>
    <property type="evidence" value="ECO:0007669"/>
    <property type="project" value="TreeGrafter"/>
</dbReference>
<evidence type="ECO:0000256" key="9">
    <source>
        <dbReference type="SAM" id="MobiDB-lite"/>
    </source>
</evidence>
<evidence type="ECO:0000313" key="12">
    <source>
        <dbReference type="EMBL" id="PVI05207.1"/>
    </source>
</evidence>
<dbReference type="GO" id="GO:0006886">
    <property type="term" value="P:intracellular protein transport"/>
    <property type="evidence" value="ECO:0007669"/>
    <property type="project" value="UniProtKB-ARBA"/>
</dbReference>
<dbReference type="PANTHER" id="PTHR23306">
    <property type="entry name" value="TUMOR SUSCEPTIBILITY GENE 101 PROTEIN-RELATED"/>
    <property type="match status" value="1"/>
</dbReference>
<feature type="coiled-coil region" evidence="8">
    <location>
        <begin position="465"/>
        <end position="502"/>
    </location>
</feature>
<evidence type="ECO:0000259" key="10">
    <source>
        <dbReference type="PROSITE" id="PS51312"/>
    </source>
</evidence>
<dbReference type="SUPFAM" id="SSF54495">
    <property type="entry name" value="UBC-like"/>
    <property type="match status" value="1"/>
</dbReference>
<feature type="region of interest" description="Disordered" evidence="9">
    <location>
        <begin position="146"/>
        <end position="403"/>
    </location>
</feature>
<accession>A0A2V1E3U2</accession>
<feature type="compositionally biased region" description="Low complexity" evidence="9">
    <location>
        <begin position="358"/>
        <end position="385"/>
    </location>
</feature>
<dbReference type="Gene3D" id="3.10.110.10">
    <property type="entry name" value="Ubiquitin Conjugating Enzyme"/>
    <property type="match status" value="1"/>
</dbReference>
<evidence type="ECO:0000256" key="4">
    <source>
        <dbReference type="ARBA" id="ARBA00022753"/>
    </source>
</evidence>
<dbReference type="PANTHER" id="PTHR23306:SF3">
    <property type="entry name" value="TUMOR SUPPRESSOR PROTEIN 101"/>
    <property type="match status" value="1"/>
</dbReference>
<dbReference type="InterPro" id="IPR052070">
    <property type="entry name" value="ESCRT-I_UEV_domain"/>
</dbReference>
<evidence type="ECO:0000256" key="8">
    <source>
        <dbReference type="SAM" id="Coils"/>
    </source>
</evidence>
<feature type="compositionally biased region" description="Low complexity" evidence="9">
    <location>
        <begin position="259"/>
        <end position="272"/>
    </location>
</feature>
<keyword evidence="3 7" id="KW-0813">Transport</keyword>
<proteinExistence type="inferred from homology"/>
<feature type="compositionally biased region" description="Low complexity" evidence="9">
    <location>
        <begin position="149"/>
        <end position="160"/>
    </location>
</feature>
<evidence type="ECO:0000313" key="13">
    <source>
        <dbReference type="Proteomes" id="UP000244855"/>
    </source>
</evidence>
<reference evidence="12 13" key="1">
    <citation type="journal article" date="2018" name="Sci. Rep.">
        <title>Comparative genomics provides insights into the lifestyle and reveals functional heterogeneity of dark septate endophytic fungi.</title>
        <authorList>
            <person name="Knapp D.G."/>
            <person name="Nemeth J.B."/>
            <person name="Barry K."/>
            <person name="Hainaut M."/>
            <person name="Henrissat B."/>
            <person name="Johnson J."/>
            <person name="Kuo A."/>
            <person name="Lim J.H.P."/>
            <person name="Lipzen A."/>
            <person name="Nolan M."/>
            <person name="Ohm R.A."/>
            <person name="Tamas L."/>
            <person name="Grigoriev I.V."/>
            <person name="Spatafora J.W."/>
            <person name="Nagy L.G."/>
            <person name="Kovacs G.M."/>
        </authorList>
    </citation>
    <scope>NUCLEOTIDE SEQUENCE [LARGE SCALE GENOMIC DNA]</scope>
    <source>
        <strain evidence="12 13">DSE2036</strain>
    </source>
</reference>
<dbReference type="InterPro" id="IPR037202">
    <property type="entry name" value="ESCRT_assembly_dom"/>
</dbReference>
<evidence type="ECO:0000259" key="11">
    <source>
        <dbReference type="PROSITE" id="PS51322"/>
    </source>
</evidence>
<keyword evidence="5 7" id="KW-0653">Protein transport</keyword>
<feature type="compositionally biased region" description="Pro residues" evidence="9">
    <location>
        <begin position="186"/>
        <end position="203"/>
    </location>
</feature>
<dbReference type="AlphaFoldDB" id="A0A2V1E3U2"/>
<keyword evidence="13" id="KW-1185">Reference proteome</keyword>
<dbReference type="GO" id="GO:0043130">
    <property type="term" value="F:ubiquitin binding"/>
    <property type="evidence" value="ECO:0007669"/>
    <property type="project" value="TreeGrafter"/>
</dbReference>
<evidence type="ECO:0000256" key="5">
    <source>
        <dbReference type="ARBA" id="ARBA00022927"/>
    </source>
</evidence>
<evidence type="ECO:0000256" key="2">
    <source>
        <dbReference type="ARBA" id="ARBA00009594"/>
    </source>
</evidence>
<dbReference type="InterPro" id="IPR017916">
    <property type="entry name" value="SB_dom"/>
</dbReference>
<keyword evidence="6 8" id="KW-0175">Coiled coil</keyword>
<dbReference type="Pfam" id="PF09454">
    <property type="entry name" value="Vps23_core"/>
    <property type="match status" value="1"/>
</dbReference>
<dbReference type="InterPro" id="IPR016135">
    <property type="entry name" value="UBQ-conjugating_enzyme/RWD"/>
</dbReference>
<evidence type="ECO:0000256" key="7">
    <source>
        <dbReference type="PROSITE-ProRule" id="PRU00644"/>
    </source>
</evidence>
<dbReference type="SUPFAM" id="SSF140111">
    <property type="entry name" value="Endosomal sorting complex assembly domain"/>
    <property type="match status" value="1"/>
</dbReference>
<dbReference type="Pfam" id="PF05743">
    <property type="entry name" value="UEV"/>
    <property type="match status" value="1"/>
</dbReference>
<dbReference type="Proteomes" id="UP000244855">
    <property type="component" value="Unassembled WGS sequence"/>
</dbReference>
<dbReference type="GO" id="GO:0072666">
    <property type="term" value="P:establishment of protein localization to vacuole"/>
    <property type="evidence" value="ECO:0007669"/>
    <property type="project" value="UniProtKB-ARBA"/>
</dbReference>
<evidence type="ECO:0000256" key="6">
    <source>
        <dbReference type="ARBA" id="ARBA00023054"/>
    </source>
</evidence>